<comment type="function">
    <text evidence="7">Plays a role in mitotic exit and cytokinesis. Recruits PDCD6IP and TSG101 to midbody during cytokinesis. Required for successful completion of cytokinesis. Not required for microtubule nucleation. Plays a role in the development of the brain and kidney.</text>
</comment>
<dbReference type="GO" id="GO:0032154">
    <property type="term" value="C:cleavage furrow"/>
    <property type="evidence" value="ECO:0007669"/>
    <property type="project" value="UniProtKB-SubCell"/>
</dbReference>
<accession>A0A663E925</accession>
<evidence type="ECO:0000313" key="12">
    <source>
        <dbReference type="Proteomes" id="UP000472275"/>
    </source>
</evidence>
<dbReference type="PANTHER" id="PTHR31838:SF1">
    <property type="entry name" value="CENTROSOMAL PROTEIN OF 55 KDA"/>
    <property type="match status" value="1"/>
</dbReference>
<dbReference type="AlphaFoldDB" id="A0A663E925"/>
<sequence length="252" mass="29960">VEKQLKDALEKNQQWLLYDQQREAYVRGLLGRIFELEQKSETVSQQESKEFNSEGHLQEEKQKYYDQLLLTAKSDLETERRTITQLRSELNEFKKKYEETRQEITTLNALLQSQQVAEMKTLENENKIKGEKVQRLKQENETIKGQLREEKKKSEDLLCQVQLLRKSLLKQQEEHTRIALLEQQKLQESGRMEPQEDLQAVFEEKLTMYDRSPSLKHSNLLDESFLECPRCKVQYPTSQHRELLAHIDFCTA</sequence>
<dbReference type="Proteomes" id="UP000472275">
    <property type="component" value="Chromosome 11"/>
</dbReference>
<evidence type="ECO:0000256" key="5">
    <source>
        <dbReference type="ARBA" id="ARBA00023054"/>
    </source>
</evidence>
<evidence type="ECO:0000256" key="7">
    <source>
        <dbReference type="ARBA" id="ARBA00055531"/>
    </source>
</evidence>
<keyword evidence="6" id="KW-0206">Cytoskeleton</keyword>
<proteinExistence type="predicted"/>
<evidence type="ECO:0000256" key="6">
    <source>
        <dbReference type="ARBA" id="ARBA00023212"/>
    </source>
</evidence>
<evidence type="ECO:0000256" key="2">
    <source>
        <dbReference type="ARBA" id="ARBA00004476"/>
    </source>
</evidence>
<evidence type="ECO:0000256" key="8">
    <source>
        <dbReference type="ARBA" id="ARBA00069787"/>
    </source>
</evidence>
<dbReference type="InterPro" id="IPR022008">
    <property type="entry name" value="EABR"/>
</dbReference>
<name>A0A663E925_AQUCH</name>
<dbReference type="GO" id="GO:0051896">
    <property type="term" value="P:regulation of phosphatidylinositol 3-kinase/protein kinase B signal transduction"/>
    <property type="evidence" value="ECO:0007669"/>
    <property type="project" value="InterPro"/>
</dbReference>
<dbReference type="GO" id="GO:0090543">
    <property type="term" value="C:Flemming body"/>
    <property type="evidence" value="ECO:0007669"/>
    <property type="project" value="UniProtKB-SubCell"/>
</dbReference>
<reference evidence="11" key="2">
    <citation type="submission" date="2025-09" db="UniProtKB">
        <authorList>
            <consortium name="Ensembl"/>
        </authorList>
    </citation>
    <scope>IDENTIFICATION</scope>
</reference>
<dbReference type="InterPro" id="IPR038926">
    <property type="entry name" value="CEP55"/>
</dbReference>
<dbReference type="PANTHER" id="PTHR31838">
    <property type="entry name" value="CENTROSOMAL PROTEIN OF 55 KDA"/>
    <property type="match status" value="1"/>
</dbReference>
<evidence type="ECO:0000256" key="9">
    <source>
        <dbReference type="SAM" id="Coils"/>
    </source>
</evidence>
<evidence type="ECO:0000259" key="10">
    <source>
        <dbReference type="Pfam" id="PF12180"/>
    </source>
</evidence>
<keyword evidence="5 9" id="KW-0175">Coiled coil</keyword>
<dbReference type="FunFam" id="1.20.5.1180:FF:000002">
    <property type="entry name" value="Centrosomal protein of 55 kDa"/>
    <property type="match status" value="1"/>
</dbReference>
<dbReference type="Pfam" id="PF12180">
    <property type="entry name" value="EABR"/>
    <property type="match status" value="1"/>
</dbReference>
<comment type="subcellular location">
    <subcellularLocation>
        <location evidence="3">Cleavage furrow</location>
    </subcellularLocation>
    <subcellularLocation>
        <location evidence="1">Cytoplasm</location>
        <location evidence="1">Cytoskeleton</location>
        <location evidence="1">Microtubule organizing center</location>
        <location evidence="1">Centrosome</location>
        <location evidence="1">Centriole</location>
    </subcellularLocation>
    <subcellularLocation>
        <location evidence="2">Midbody</location>
        <location evidence="2">Midbody ring</location>
    </subcellularLocation>
</comment>
<evidence type="ECO:0000313" key="11">
    <source>
        <dbReference type="Ensembl" id="ENSACCP00020008588.1"/>
    </source>
</evidence>
<keyword evidence="4" id="KW-0963">Cytoplasm</keyword>
<organism evidence="11 12">
    <name type="scientific">Aquila chrysaetos chrysaetos</name>
    <dbReference type="NCBI Taxonomy" id="223781"/>
    <lineage>
        <taxon>Eukaryota</taxon>
        <taxon>Metazoa</taxon>
        <taxon>Chordata</taxon>
        <taxon>Craniata</taxon>
        <taxon>Vertebrata</taxon>
        <taxon>Euteleostomi</taxon>
        <taxon>Archelosauria</taxon>
        <taxon>Archosauria</taxon>
        <taxon>Dinosauria</taxon>
        <taxon>Saurischia</taxon>
        <taxon>Theropoda</taxon>
        <taxon>Coelurosauria</taxon>
        <taxon>Aves</taxon>
        <taxon>Neognathae</taxon>
        <taxon>Neoaves</taxon>
        <taxon>Telluraves</taxon>
        <taxon>Accipitrimorphae</taxon>
        <taxon>Accipitriformes</taxon>
        <taxon>Accipitridae</taxon>
        <taxon>Accipitrinae</taxon>
        <taxon>Aquila</taxon>
    </lineage>
</organism>
<dbReference type="Ensembl" id="ENSACCT00020008963.1">
    <property type="protein sequence ID" value="ENSACCP00020008588.1"/>
    <property type="gene ID" value="ENSACCG00020005830.1"/>
</dbReference>
<evidence type="ECO:0000256" key="3">
    <source>
        <dbReference type="ARBA" id="ARBA00004626"/>
    </source>
</evidence>
<dbReference type="GO" id="GO:0005814">
    <property type="term" value="C:centriole"/>
    <property type="evidence" value="ECO:0007669"/>
    <property type="project" value="UniProtKB-SubCell"/>
</dbReference>
<keyword evidence="12" id="KW-1185">Reference proteome</keyword>
<reference evidence="11" key="1">
    <citation type="submission" date="2025-08" db="UniProtKB">
        <authorList>
            <consortium name="Ensembl"/>
        </authorList>
    </citation>
    <scope>IDENTIFICATION</scope>
</reference>
<dbReference type="GO" id="GO:0045184">
    <property type="term" value="P:establishment of protein localization"/>
    <property type="evidence" value="ECO:0007669"/>
    <property type="project" value="TreeGrafter"/>
</dbReference>
<protein>
    <recommendedName>
        <fullName evidence="8">Centrosomal protein of 55 kDa</fullName>
    </recommendedName>
</protein>
<feature type="coiled-coil region" evidence="9">
    <location>
        <begin position="76"/>
        <end position="153"/>
    </location>
</feature>
<evidence type="ECO:0000256" key="4">
    <source>
        <dbReference type="ARBA" id="ARBA00022490"/>
    </source>
</evidence>
<evidence type="ECO:0000256" key="1">
    <source>
        <dbReference type="ARBA" id="ARBA00004114"/>
    </source>
</evidence>
<dbReference type="GO" id="GO:0000281">
    <property type="term" value="P:mitotic cytokinesis"/>
    <property type="evidence" value="ECO:0007669"/>
    <property type="project" value="InterPro"/>
</dbReference>
<dbReference type="Gene3D" id="1.20.5.1180">
    <property type="entry name" value="Geminin coiled-coil domain"/>
    <property type="match status" value="1"/>
</dbReference>
<gene>
    <name evidence="11" type="primary">CEP55</name>
</gene>
<feature type="domain" description="TSG101 and ALIX binding" evidence="10">
    <location>
        <begin position="3"/>
        <end position="35"/>
    </location>
</feature>
<dbReference type="GeneTree" id="ENSGT00510000047961"/>